<sequence length="124" mass="14305">MSLLLTQNLNQLETLLNLSELQNNESEELLIISGVSWSIYEQWLNIMGDKSQFRVTYLEGMLQIMSPSRRHESYKKLLGMLLEAYLFEAEIRFYPLGSTTFRSQEASKSVSSDKLCFIITNKGL</sequence>
<reference evidence="2" key="1">
    <citation type="submission" date="2017-05" db="EMBL/GenBank/DDBJ databases">
        <title>Physiological properties and genetic analysis related to exopolysaccharide production of fresh-water unicellular cyanobacterium Aphanothece sacrum, Suizenji Nori, that has been cultured as a food source in Japan.</title>
        <authorList>
            <person name="Kanesaki Y."/>
            <person name="Yoshikawa S."/>
            <person name="Ohki K."/>
        </authorList>
    </citation>
    <scope>NUCLEOTIDE SEQUENCE [LARGE SCALE GENOMIC DNA]</scope>
    <source>
        <strain evidence="2">FPU1</strain>
    </source>
</reference>
<proteinExistence type="predicted"/>
<dbReference type="OrthoDB" id="5768410at2"/>
<dbReference type="RefSeq" id="WP_124975338.1">
    <property type="nucleotide sequence ID" value="NZ_BDQK01000013.1"/>
</dbReference>
<dbReference type="PANTHER" id="PTHR47152">
    <property type="entry name" value="SLR2084 PROTEIN-RELATED"/>
    <property type="match status" value="1"/>
</dbReference>
<accession>A0A401IIG5</accession>
<dbReference type="Proteomes" id="UP000287247">
    <property type="component" value="Unassembled WGS sequence"/>
</dbReference>
<dbReference type="EMBL" id="BDQK01000013">
    <property type="protein sequence ID" value="GBF81102.1"/>
    <property type="molecule type" value="Genomic_DNA"/>
</dbReference>
<keyword evidence="2" id="KW-1185">Reference proteome</keyword>
<gene>
    <name evidence="1" type="ORF">AsFPU1_2512</name>
</gene>
<evidence type="ECO:0000313" key="2">
    <source>
        <dbReference type="Proteomes" id="UP000287247"/>
    </source>
</evidence>
<dbReference type="AlphaFoldDB" id="A0A401IIG5"/>
<comment type="caution">
    <text evidence="1">The sequence shown here is derived from an EMBL/GenBank/DDBJ whole genome shotgun (WGS) entry which is preliminary data.</text>
</comment>
<name>A0A401IIG5_APHSA</name>
<evidence type="ECO:0000313" key="1">
    <source>
        <dbReference type="EMBL" id="GBF81102.1"/>
    </source>
</evidence>
<protein>
    <submittedName>
        <fullName evidence="1">Uncharacterized protein</fullName>
    </submittedName>
</protein>
<organism evidence="1 2">
    <name type="scientific">Aphanothece sacrum FPU1</name>
    <dbReference type="NCBI Taxonomy" id="1920663"/>
    <lineage>
        <taxon>Bacteria</taxon>
        <taxon>Bacillati</taxon>
        <taxon>Cyanobacteriota</taxon>
        <taxon>Cyanophyceae</taxon>
        <taxon>Oscillatoriophycideae</taxon>
        <taxon>Chroococcales</taxon>
        <taxon>Aphanothecaceae</taxon>
        <taxon>Aphanothece</taxon>
    </lineage>
</organism>